<organism evidence="2 3">
    <name type="scientific">Coprinopsis marcescibilis</name>
    <name type="common">Agaric fungus</name>
    <name type="synonym">Psathyrella marcescibilis</name>
    <dbReference type="NCBI Taxonomy" id="230819"/>
    <lineage>
        <taxon>Eukaryota</taxon>
        <taxon>Fungi</taxon>
        <taxon>Dikarya</taxon>
        <taxon>Basidiomycota</taxon>
        <taxon>Agaricomycotina</taxon>
        <taxon>Agaricomycetes</taxon>
        <taxon>Agaricomycetidae</taxon>
        <taxon>Agaricales</taxon>
        <taxon>Agaricineae</taxon>
        <taxon>Psathyrellaceae</taxon>
        <taxon>Coprinopsis</taxon>
    </lineage>
</organism>
<accession>A0A5C3KJ47</accession>
<feature type="domain" description="SnoaL-like" evidence="1">
    <location>
        <begin position="33"/>
        <end position="110"/>
    </location>
</feature>
<reference evidence="2 3" key="1">
    <citation type="journal article" date="2019" name="Nat. Ecol. Evol.">
        <title>Megaphylogeny resolves global patterns of mushroom evolution.</title>
        <authorList>
            <person name="Varga T."/>
            <person name="Krizsan K."/>
            <person name="Foldi C."/>
            <person name="Dima B."/>
            <person name="Sanchez-Garcia M."/>
            <person name="Sanchez-Ramirez S."/>
            <person name="Szollosi G.J."/>
            <person name="Szarkandi J.G."/>
            <person name="Papp V."/>
            <person name="Albert L."/>
            <person name="Andreopoulos W."/>
            <person name="Angelini C."/>
            <person name="Antonin V."/>
            <person name="Barry K.W."/>
            <person name="Bougher N.L."/>
            <person name="Buchanan P."/>
            <person name="Buyck B."/>
            <person name="Bense V."/>
            <person name="Catcheside P."/>
            <person name="Chovatia M."/>
            <person name="Cooper J."/>
            <person name="Damon W."/>
            <person name="Desjardin D."/>
            <person name="Finy P."/>
            <person name="Geml J."/>
            <person name="Haridas S."/>
            <person name="Hughes K."/>
            <person name="Justo A."/>
            <person name="Karasinski D."/>
            <person name="Kautmanova I."/>
            <person name="Kiss B."/>
            <person name="Kocsube S."/>
            <person name="Kotiranta H."/>
            <person name="LaButti K.M."/>
            <person name="Lechner B.E."/>
            <person name="Liimatainen K."/>
            <person name="Lipzen A."/>
            <person name="Lukacs Z."/>
            <person name="Mihaltcheva S."/>
            <person name="Morgado L.N."/>
            <person name="Niskanen T."/>
            <person name="Noordeloos M.E."/>
            <person name="Ohm R.A."/>
            <person name="Ortiz-Santana B."/>
            <person name="Ovrebo C."/>
            <person name="Racz N."/>
            <person name="Riley R."/>
            <person name="Savchenko A."/>
            <person name="Shiryaev A."/>
            <person name="Soop K."/>
            <person name="Spirin V."/>
            <person name="Szebenyi C."/>
            <person name="Tomsovsky M."/>
            <person name="Tulloss R.E."/>
            <person name="Uehling J."/>
            <person name="Grigoriev I.V."/>
            <person name="Vagvolgyi C."/>
            <person name="Papp T."/>
            <person name="Martin F.M."/>
            <person name="Miettinen O."/>
            <person name="Hibbett D.S."/>
            <person name="Nagy L.G."/>
        </authorList>
    </citation>
    <scope>NUCLEOTIDE SEQUENCE [LARGE SCALE GENOMIC DNA]</scope>
    <source>
        <strain evidence="2 3">CBS 121175</strain>
    </source>
</reference>
<sequence length="157" mass="17081">MRLEYLQTGAISSTLSPGDAEKVRGLVEKGALALEQGDASTMLDLYTDDAIAHAPGLPSTQPTRQSKQQFYAWLMNASNGMNFILQDLQVDDKRVIVKYQTEFTLQGGSVHKGDFILTADTVKVGDGYKFSSSRLSGDLSALLPLWVKSSGPIPAQW</sequence>
<dbReference type="Gene3D" id="3.10.450.50">
    <property type="match status" value="1"/>
</dbReference>
<dbReference type="Proteomes" id="UP000307440">
    <property type="component" value="Unassembled WGS sequence"/>
</dbReference>
<dbReference type="AlphaFoldDB" id="A0A5C3KJ47"/>
<evidence type="ECO:0000313" key="3">
    <source>
        <dbReference type="Proteomes" id="UP000307440"/>
    </source>
</evidence>
<evidence type="ECO:0000313" key="2">
    <source>
        <dbReference type="EMBL" id="TFK19873.1"/>
    </source>
</evidence>
<proteinExistence type="predicted"/>
<gene>
    <name evidence="2" type="ORF">FA15DRAFT_708581</name>
</gene>
<name>A0A5C3KJ47_COPMA</name>
<keyword evidence="3" id="KW-1185">Reference proteome</keyword>
<dbReference type="InterPro" id="IPR032710">
    <property type="entry name" value="NTF2-like_dom_sf"/>
</dbReference>
<dbReference type="EMBL" id="ML210321">
    <property type="protein sequence ID" value="TFK19873.1"/>
    <property type="molecule type" value="Genomic_DNA"/>
</dbReference>
<protein>
    <recommendedName>
        <fullName evidence="1">SnoaL-like domain-containing protein</fullName>
    </recommendedName>
</protein>
<dbReference type="SUPFAM" id="SSF54427">
    <property type="entry name" value="NTF2-like"/>
    <property type="match status" value="1"/>
</dbReference>
<dbReference type="Pfam" id="PF12680">
    <property type="entry name" value="SnoaL_2"/>
    <property type="match status" value="1"/>
</dbReference>
<dbReference type="InterPro" id="IPR037401">
    <property type="entry name" value="SnoaL-like"/>
</dbReference>
<evidence type="ECO:0000259" key="1">
    <source>
        <dbReference type="Pfam" id="PF12680"/>
    </source>
</evidence>